<proteinExistence type="predicted"/>
<keyword evidence="1" id="KW-0472">Membrane</keyword>
<gene>
    <name evidence="2" type="ORF">SG35_019260</name>
</gene>
<dbReference type="RefSeq" id="WP_152646805.1">
    <property type="nucleotide sequence ID" value="NZ_CP059735.1"/>
</dbReference>
<evidence type="ECO:0000313" key="3">
    <source>
        <dbReference type="Proteomes" id="UP000032568"/>
    </source>
</evidence>
<dbReference type="EMBL" id="CP059735">
    <property type="protein sequence ID" value="WDD97444.1"/>
    <property type="molecule type" value="Genomic_DNA"/>
</dbReference>
<evidence type="ECO:0000313" key="2">
    <source>
        <dbReference type="EMBL" id="WDD97444.1"/>
    </source>
</evidence>
<reference evidence="2 3" key="1">
    <citation type="journal article" date="2015" name="Genome Announc.">
        <title>Draft Genome Sequences of Marine Isolates of Thalassomonas viridans and Thalassomonas actiniarum.</title>
        <authorList>
            <person name="Olonade I."/>
            <person name="van Zyl L.J."/>
            <person name="Trindade M."/>
        </authorList>
    </citation>
    <scope>NUCLEOTIDE SEQUENCE [LARGE SCALE GENOMIC DNA]</scope>
    <source>
        <strain evidence="2 3">A5K-106</strain>
    </source>
</reference>
<accession>A0AAE9YKU8</accession>
<dbReference type="Proteomes" id="UP000032568">
    <property type="component" value="Chromosome"/>
</dbReference>
<keyword evidence="1" id="KW-1133">Transmembrane helix</keyword>
<feature type="transmembrane region" description="Helical" evidence="1">
    <location>
        <begin position="39"/>
        <end position="61"/>
    </location>
</feature>
<keyword evidence="1" id="KW-0812">Transmembrane</keyword>
<dbReference type="KEGG" id="tact:SG35_019260"/>
<protein>
    <submittedName>
        <fullName evidence="2">Uncharacterized protein</fullName>
    </submittedName>
</protein>
<keyword evidence="3" id="KW-1185">Reference proteome</keyword>
<dbReference type="AlphaFoldDB" id="A0AAE9YKU8"/>
<feature type="transmembrane region" description="Helical" evidence="1">
    <location>
        <begin position="15"/>
        <end position="32"/>
    </location>
</feature>
<evidence type="ECO:0000256" key="1">
    <source>
        <dbReference type="SAM" id="Phobius"/>
    </source>
</evidence>
<organism evidence="2 3">
    <name type="scientific">Thalassomonas actiniarum</name>
    <dbReference type="NCBI Taxonomy" id="485447"/>
    <lineage>
        <taxon>Bacteria</taxon>
        <taxon>Pseudomonadati</taxon>
        <taxon>Pseudomonadota</taxon>
        <taxon>Gammaproteobacteria</taxon>
        <taxon>Alteromonadales</taxon>
        <taxon>Colwelliaceae</taxon>
        <taxon>Thalassomonas</taxon>
    </lineage>
</organism>
<sequence length="93" mass="10558">MDDVSEQFKTVQKRFYTVLLLTVSLFASGFILKSFNLELFNPFYGALFGVLVFNIGVWLFYRCPKCNTVPFALGGEGVEIRPKSCQKCGAKFR</sequence>
<name>A0AAE9YKU8_9GAMM</name>
<reference evidence="2 3" key="2">
    <citation type="journal article" date="2022" name="Mar. Drugs">
        <title>Bioassay-Guided Fractionation Leads to the Detection of Cholic Acid Generated by the Rare Thalassomonas sp.</title>
        <authorList>
            <person name="Pheiffer F."/>
            <person name="Schneider Y.K."/>
            <person name="Hansen E.H."/>
            <person name="Andersen J.H."/>
            <person name="Isaksson J."/>
            <person name="Busche T."/>
            <person name="R C."/>
            <person name="Kalinowski J."/>
            <person name="Zyl L.V."/>
            <person name="Trindade M."/>
        </authorList>
    </citation>
    <scope>NUCLEOTIDE SEQUENCE [LARGE SCALE GENOMIC DNA]</scope>
    <source>
        <strain evidence="2 3">A5K-106</strain>
    </source>
</reference>